<gene>
    <name evidence="1" type="ORF">GCM10023191_092110</name>
</gene>
<dbReference type="EMBL" id="BAABHF010000059">
    <property type="protein sequence ID" value="GAA4518254.1"/>
    <property type="molecule type" value="Genomic_DNA"/>
</dbReference>
<reference evidence="2" key="1">
    <citation type="journal article" date="2019" name="Int. J. Syst. Evol. Microbiol.">
        <title>The Global Catalogue of Microorganisms (GCM) 10K type strain sequencing project: providing services to taxonomists for standard genome sequencing and annotation.</title>
        <authorList>
            <consortium name="The Broad Institute Genomics Platform"/>
            <consortium name="The Broad Institute Genome Sequencing Center for Infectious Disease"/>
            <person name="Wu L."/>
            <person name="Ma J."/>
        </authorList>
    </citation>
    <scope>NUCLEOTIDE SEQUENCE [LARGE SCALE GENOMIC DNA]</scope>
    <source>
        <strain evidence="2">JCM 17933</strain>
    </source>
</reference>
<dbReference type="InterPro" id="IPR007325">
    <property type="entry name" value="KFase/CYL"/>
</dbReference>
<accession>A0ABP8R4S5</accession>
<proteinExistence type="predicted"/>
<dbReference type="InterPro" id="IPR037175">
    <property type="entry name" value="KFase_sf"/>
</dbReference>
<organism evidence="1 2">
    <name type="scientific">Actinoallomurus oryzae</name>
    <dbReference type="NCBI Taxonomy" id="502180"/>
    <lineage>
        <taxon>Bacteria</taxon>
        <taxon>Bacillati</taxon>
        <taxon>Actinomycetota</taxon>
        <taxon>Actinomycetes</taxon>
        <taxon>Streptosporangiales</taxon>
        <taxon>Thermomonosporaceae</taxon>
        <taxon>Actinoallomurus</taxon>
    </lineage>
</organism>
<evidence type="ECO:0000313" key="2">
    <source>
        <dbReference type="Proteomes" id="UP001500503"/>
    </source>
</evidence>
<name>A0ABP8R4S5_9ACTN</name>
<evidence type="ECO:0000313" key="1">
    <source>
        <dbReference type="EMBL" id="GAA4518254.1"/>
    </source>
</evidence>
<dbReference type="Gene3D" id="3.50.30.50">
    <property type="entry name" value="Putative cyclase"/>
    <property type="match status" value="1"/>
</dbReference>
<dbReference type="Pfam" id="PF04199">
    <property type="entry name" value="Cyclase"/>
    <property type="match status" value="1"/>
</dbReference>
<dbReference type="PANTHER" id="PTHR31118:SF12">
    <property type="entry name" value="CYCLASE-LIKE PROTEIN 2"/>
    <property type="match status" value="1"/>
</dbReference>
<dbReference type="Proteomes" id="UP001500503">
    <property type="component" value="Unassembled WGS sequence"/>
</dbReference>
<sequence length="242" mass="25808">MPYSYLVNPRPRSVEGAAVHVRRIVDLSVPLSASTQIYPGDPVPRIEPAATIEADGFNLLSLRLGSQTGTHVDAPYHFRADGARIDEMDLSLFAGEGAVIDVTGLAPRARITWESIAPAAGRLGPGVIALLHTGWPDRYGTPAYFDHPFLDADACRRMLGLGVRTFLLDFPNIDETPDAAHPGEGFPAHRLIAAAGGVIGENLRGFEQIDFTPFVSCLPLRLAGADGAPVRAVAMDLAPPAR</sequence>
<keyword evidence="2" id="KW-1185">Reference proteome</keyword>
<dbReference type="PANTHER" id="PTHR31118">
    <property type="entry name" value="CYCLASE-LIKE PROTEIN 2"/>
    <property type="match status" value="1"/>
</dbReference>
<protein>
    <submittedName>
        <fullName evidence="1">Cyclase family protein</fullName>
    </submittedName>
</protein>
<dbReference type="SUPFAM" id="SSF102198">
    <property type="entry name" value="Putative cyclase"/>
    <property type="match status" value="1"/>
</dbReference>
<comment type="caution">
    <text evidence="1">The sequence shown here is derived from an EMBL/GenBank/DDBJ whole genome shotgun (WGS) entry which is preliminary data.</text>
</comment>